<protein>
    <submittedName>
        <fullName evidence="1">Ovule protein</fullName>
    </submittedName>
</protein>
<dbReference type="WBParaSite" id="HPLM_0001188301-mRNA-1">
    <property type="protein sequence ID" value="HPLM_0001188301-mRNA-1"/>
    <property type="gene ID" value="HPLM_0001188301"/>
</dbReference>
<organism evidence="1">
    <name type="scientific">Haemonchus placei</name>
    <name type="common">Barber's pole worm</name>
    <dbReference type="NCBI Taxonomy" id="6290"/>
    <lineage>
        <taxon>Eukaryota</taxon>
        <taxon>Metazoa</taxon>
        <taxon>Ecdysozoa</taxon>
        <taxon>Nematoda</taxon>
        <taxon>Chromadorea</taxon>
        <taxon>Rhabditida</taxon>
        <taxon>Rhabditina</taxon>
        <taxon>Rhabditomorpha</taxon>
        <taxon>Strongyloidea</taxon>
        <taxon>Trichostrongylidae</taxon>
        <taxon>Haemonchus</taxon>
    </lineage>
</organism>
<accession>A0A0N4WL71</accession>
<name>A0A0N4WL71_HAEPC</name>
<reference evidence="1" key="1">
    <citation type="submission" date="2017-02" db="UniProtKB">
        <authorList>
            <consortium name="WormBaseParasite"/>
        </authorList>
    </citation>
    <scope>IDENTIFICATION</scope>
</reference>
<sequence length="75" mass="8461">LTTYSNSSGSAPSTSQVRSICSPFLICFRFFMMMCVSVAENEVSITSKKQRQQKAILQWTKILPVSLCDAFKYLL</sequence>
<dbReference type="AlphaFoldDB" id="A0A0N4WL71"/>
<evidence type="ECO:0000313" key="1">
    <source>
        <dbReference type="WBParaSite" id="HPLM_0001188301-mRNA-1"/>
    </source>
</evidence>
<proteinExistence type="predicted"/>